<evidence type="ECO:0000313" key="4">
    <source>
        <dbReference type="Proteomes" id="UP000231276"/>
    </source>
</evidence>
<protein>
    <recommendedName>
        <fullName evidence="5">Ribulose-phosphate 3-epimerase</fullName>
    </recommendedName>
</protein>
<evidence type="ECO:0000256" key="2">
    <source>
        <dbReference type="ARBA" id="ARBA00023235"/>
    </source>
</evidence>
<dbReference type="Pfam" id="PF00834">
    <property type="entry name" value="Ribul_P_3_epim"/>
    <property type="match status" value="1"/>
</dbReference>
<gene>
    <name evidence="3" type="ORF">COW82_02690</name>
</gene>
<name>A0A2H0DVX0_9BACT</name>
<proteinExistence type="predicted"/>
<dbReference type="GO" id="GO:0005975">
    <property type="term" value="P:carbohydrate metabolic process"/>
    <property type="evidence" value="ECO:0007669"/>
    <property type="project" value="InterPro"/>
</dbReference>
<evidence type="ECO:0000313" key="3">
    <source>
        <dbReference type="EMBL" id="PIP86324.1"/>
    </source>
</evidence>
<accession>A0A2H0DVX0</accession>
<evidence type="ECO:0008006" key="5">
    <source>
        <dbReference type="Google" id="ProtNLM"/>
    </source>
</evidence>
<dbReference type="PANTHER" id="PTHR11749">
    <property type="entry name" value="RIBULOSE-5-PHOSPHATE-3-EPIMERASE"/>
    <property type="match status" value="1"/>
</dbReference>
<dbReference type="Proteomes" id="UP000231276">
    <property type="component" value="Unassembled WGS sequence"/>
</dbReference>
<dbReference type="Gene3D" id="3.20.20.70">
    <property type="entry name" value="Aldolase class I"/>
    <property type="match status" value="1"/>
</dbReference>
<dbReference type="AlphaFoldDB" id="A0A2H0DVX0"/>
<reference evidence="3 4" key="1">
    <citation type="submission" date="2017-09" db="EMBL/GenBank/DDBJ databases">
        <title>Depth-based differentiation of microbial function through sediment-hosted aquifers and enrichment of novel symbionts in the deep terrestrial subsurface.</title>
        <authorList>
            <person name="Probst A.J."/>
            <person name="Ladd B."/>
            <person name="Jarett J.K."/>
            <person name="Geller-Mcgrath D.E."/>
            <person name="Sieber C.M."/>
            <person name="Emerson J.B."/>
            <person name="Anantharaman K."/>
            <person name="Thomas B.C."/>
            <person name="Malmstrom R."/>
            <person name="Stieglmeier M."/>
            <person name="Klingl A."/>
            <person name="Woyke T."/>
            <person name="Ryan C.M."/>
            <person name="Banfield J.F."/>
        </authorList>
    </citation>
    <scope>NUCLEOTIDE SEQUENCE [LARGE SCALE GENOMIC DNA]</scope>
    <source>
        <strain evidence="3">CG22_combo_CG10-13_8_21_14_all_43_18</strain>
    </source>
</reference>
<dbReference type="InterPro" id="IPR013785">
    <property type="entry name" value="Aldolase_TIM"/>
</dbReference>
<dbReference type="GO" id="GO:0016857">
    <property type="term" value="F:racemase and epimerase activity, acting on carbohydrates and derivatives"/>
    <property type="evidence" value="ECO:0007669"/>
    <property type="project" value="InterPro"/>
</dbReference>
<keyword evidence="1" id="KW-0479">Metal-binding</keyword>
<dbReference type="InterPro" id="IPR000056">
    <property type="entry name" value="Ribul_P_3_epim-like"/>
</dbReference>
<dbReference type="EMBL" id="PCTS01000036">
    <property type="protein sequence ID" value="PIP86324.1"/>
    <property type="molecule type" value="Genomic_DNA"/>
</dbReference>
<sequence>MIKIVPSIIPENFNELKDKMDIVNDFVEVVQIDISDGEFAESVTWPYNEGEELPGRLLPYKDFLEIEVDLFVVNPEEIAEAWVKAGAKSVVLHLETIEDPSFVMARLNLQNAKIGLSINPSSKNEILYEWIPEADFVQFMGNDKVGFSGVKLDPNVYDKVRELRKDFPVLEIAVDIGVNFETAPKLVKSGATKLISGTAIFESKNIEEAIKKLGLESF</sequence>
<dbReference type="SUPFAM" id="SSF51366">
    <property type="entry name" value="Ribulose-phoshate binding barrel"/>
    <property type="match status" value="1"/>
</dbReference>
<dbReference type="InterPro" id="IPR011060">
    <property type="entry name" value="RibuloseP-bd_barrel"/>
</dbReference>
<organism evidence="3 4">
    <name type="scientific">Candidatus Campbellbacteria bacterium CG22_combo_CG10-13_8_21_14_all_43_18</name>
    <dbReference type="NCBI Taxonomy" id="1974530"/>
    <lineage>
        <taxon>Bacteria</taxon>
        <taxon>Candidatus Campbelliibacteriota</taxon>
    </lineage>
</organism>
<comment type="caution">
    <text evidence="3">The sequence shown here is derived from an EMBL/GenBank/DDBJ whole genome shotgun (WGS) entry which is preliminary data.</text>
</comment>
<dbReference type="GO" id="GO:0046872">
    <property type="term" value="F:metal ion binding"/>
    <property type="evidence" value="ECO:0007669"/>
    <property type="project" value="UniProtKB-KW"/>
</dbReference>
<keyword evidence="2" id="KW-0413">Isomerase</keyword>
<evidence type="ECO:0000256" key="1">
    <source>
        <dbReference type="ARBA" id="ARBA00022723"/>
    </source>
</evidence>